<keyword evidence="8" id="KW-0804">Transcription</keyword>
<proteinExistence type="predicted"/>
<organism evidence="12 13">
    <name type="scientific">Riccia sorocarpa</name>
    <dbReference type="NCBI Taxonomy" id="122646"/>
    <lineage>
        <taxon>Eukaryota</taxon>
        <taxon>Viridiplantae</taxon>
        <taxon>Streptophyta</taxon>
        <taxon>Embryophyta</taxon>
        <taxon>Marchantiophyta</taxon>
        <taxon>Marchantiopsida</taxon>
        <taxon>Marchantiidae</taxon>
        <taxon>Marchantiales</taxon>
        <taxon>Ricciaceae</taxon>
        <taxon>Riccia</taxon>
    </lineage>
</organism>
<reference evidence="12 13" key="1">
    <citation type="submission" date="2024-09" db="EMBL/GenBank/DDBJ databases">
        <title>Chromosome-scale assembly of Riccia sorocarpa.</title>
        <authorList>
            <person name="Paukszto L."/>
        </authorList>
    </citation>
    <scope>NUCLEOTIDE SEQUENCE [LARGE SCALE GENOMIC DNA]</scope>
    <source>
        <strain evidence="12">LP-2024</strain>
        <tissue evidence="12">Aerial parts of the thallus</tissue>
    </source>
</reference>
<protein>
    <recommendedName>
        <fullName evidence="11">DDT domain-containing protein</fullName>
    </recommendedName>
</protein>
<keyword evidence="13" id="KW-1185">Reference proteome</keyword>
<dbReference type="EMBL" id="JBJQOH010000004">
    <property type="protein sequence ID" value="KAL3687328.1"/>
    <property type="molecule type" value="Genomic_DNA"/>
</dbReference>
<evidence type="ECO:0000256" key="10">
    <source>
        <dbReference type="SAM" id="MobiDB-lite"/>
    </source>
</evidence>
<sequence>MGHSKASVSGSEVPLVTEVCKGGHWEKASTASLPEVPGNCNVIVLDSDDESGEADFQPSGSSFGSQRILELALQIDQEAMLSPSKSSVSSKMKHSKNRVLAVEGPGLAAGFDTKSPPAGKKSTPVVPLQGNYAKLTTALDGRTTAGPVLDFDKVKQEGRTTAGPVFDVGKVKQEAKTIRKRKSGGEAGKEVGPEQDNKENNGAKVQAKNGVKSENNGKKRKTVIDGGVHPEPSVKRSQSPTELAANGSATAEGKTCHQCRQRHGDVGLSLAWCTATAGKRACTQKYCAKCLLNRYGEVLVEVQAQDSWTCPRCRGICNCSMCMKKRGLAPTGGLAKQAIAAGYSSVADLLEKFPNVREERYTRRDDAAGTTNGAKESEPAKQESISPGRDQPPVDEDDDAFQTLVPGKSVKKEKDVIAPSLTGGGDQAEGVKKKKKRKTKNETEAEATADRVEAQSAAVDRENGVEGEGAIKVRKKRKAKAKVGVEQALIIREDLGEALHVLEEDAVDEEPPEEEILLPTGSPLVTVGDLTFPAEAVGPALQFLEFCATFEKPLRFKRAKAQKILAEMLRGGTLRRGSQSDIVQFHVQLLTIILDDVDDDSKVVMSAASNNCWVYHLERHLSEQFFLSRKDKDANSEQREEEEEEERAVSTSTSKATDFTLSHWPVSGEDIVTIVKALRSGVDGYGNLSIATRLQILASLCDSILTTKKLRNYLDKTVNSREAEQKENREELLAVKKQVQLRLFPTKEAVKENRIKEVLLAQTDSGSFSARDFEKMKREYAELCEKEAQLTETAAKLSGVRCEAVRTEPEAVHPSGSRFWRLKGVKDRESVVLQGIKNLESDFPSEDWAVFSEDQEEEVMSCITNLNTRKKAPAKILKRTRKKKAPAQVEVQASTRLDSELPVVPLIELSD</sequence>
<dbReference type="InterPro" id="IPR018866">
    <property type="entry name" value="Znf-4CXXC_R1"/>
</dbReference>
<dbReference type="InterPro" id="IPR018501">
    <property type="entry name" value="DDT_dom"/>
</dbReference>
<feature type="region of interest" description="Disordered" evidence="10">
    <location>
        <begin position="632"/>
        <end position="654"/>
    </location>
</feature>
<dbReference type="InterPro" id="IPR028942">
    <property type="entry name" value="WHIM1_dom"/>
</dbReference>
<feature type="region of interest" description="Disordered" evidence="10">
    <location>
        <begin position="173"/>
        <end position="243"/>
    </location>
</feature>
<feature type="compositionally biased region" description="Basic and acidic residues" evidence="10">
    <location>
        <begin position="173"/>
        <end position="201"/>
    </location>
</feature>
<evidence type="ECO:0000256" key="5">
    <source>
        <dbReference type="ARBA" id="ARBA00022553"/>
    </source>
</evidence>
<comment type="caution">
    <text evidence="12">The sequence shown here is derived from an EMBL/GenBank/DDBJ whole genome shotgun (WGS) entry which is preliminary data.</text>
</comment>
<comment type="subcellular location">
    <subcellularLocation>
        <location evidence="2">Cytoplasm</location>
    </subcellularLocation>
    <subcellularLocation>
        <location evidence="1">Nucleus</location>
    </subcellularLocation>
</comment>
<keyword evidence="9" id="KW-0539">Nucleus</keyword>
<dbReference type="PROSITE" id="PS50827">
    <property type="entry name" value="DDT"/>
    <property type="match status" value="1"/>
</dbReference>
<dbReference type="AlphaFoldDB" id="A0ABD3H7A4"/>
<dbReference type="Pfam" id="PF15612">
    <property type="entry name" value="WHIM1"/>
    <property type="match status" value="1"/>
</dbReference>
<feature type="region of interest" description="Disordered" evidence="10">
    <location>
        <begin position="360"/>
        <end position="465"/>
    </location>
</feature>
<evidence type="ECO:0000256" key="9">
    <source>
        <dbReference type="ARBA" id="ARBA00023242"/>
    </source>
</evidence>
<accession>A0ABD3H7A4</accession>
<dbReference type="Pfam" id="PF10497">
    <property type="entry name" value="zf-4CXXC_R1"/>
    <property type="match status" value="1"/>
</dbReference>
<keyword evidence="3" id="KW-0963">Cytoplasm</keyword>
<dbReference type="GO" id="GO:0005737">
    <property type="term" value="C:cytoplasm"/>
    <property type="evidence" value="ECO:0007669"/>
    <property type="project" value="UniProtKB-SubCell"/>
</dbReference>
<keyword evidence="5" id="KW-0597">Phosphoprotein</keyword>
<keyword evidence="7" id="KW-0805">Transcription regulation</keyword>
<dbReference type="SMART" id="SM00571">
    <property type="entry name" value="DDT"/>
    <property type="match status" value="1"/>
</dbReference>
<name>A0ABD3H7A4_9MARC</name>
<evidence type="ECO:0000259" key="11">
    <source>
        <dbReference type="PROSITE" id="PS50827"/>
    </source>
</evidence>
<feature type="compositionally biased region" description="Basic and acidic residues" evidence="10">
    <location>
        <begin position="440"/>
        <end position="464"/>
    </location>
</feature>
<evidence type="ECO:0000256" key="1">
    <source>
        <dbReference type="ARBA" id="ARBA00004123"/>
    </source>
</evidence>
<evidence type="ECO:0000313" key="12">
    <source>
        <dbReference type="EMBL" id="KAL3687328.1"/>
    </source>
</evidence>
<dbReference type="PANTHER" id="PTHR31169:SF8">
    <property type="entry name" value="ZINC-FINGER DOMAIN OF MONOAMINE-OXIDASE A REPRESSOR R1 PROTEIN"/>
    <property type="match status" value="1"/>
</dbReference>
<dbReference type="Proteomes" id="UP001633002">
    <property type="component" value="Unassembled WGS sequence"/>
</dbReference>
<dbReference type="GO" id="GO:0005634">
    <property type="term" value="C:nucleus"/>
    <property type="evidence" value="ECO:0007669"/>
    <property type="project" value="UniProtKB-SubCell"/>
</dbReference>
<keyword evidence="4" id="KW-1017">Isopeptide bond</keyword>
<keyword evidence="6" id="KW-0832">Ubl conjugation</keyword>
<gene>
    <name evidence="12" type="ORF">R1sor_013637</name>
</gene>
<evidence type="ECO:0000256" key="8">
    <source>
        <dbReference type="ARBA" id="ARBA00023163"/>
    </source>
</evidence>
<evidence type="ECO:0000256" key="7">
    <source>
        <dbReference type="ARBA" id="ARBA00023015"/>
    </source>
</evidence>
<feature type="domain" description="DDT" evidence="11">
    <location>
        <begin position="534"/>
        <end position="599"/>
    </location>
</feature>
<evidence type="ECO:0000256" key="3">
    <source>
        <dbReference type="ARBA" id="ARBA00022490"/>
    </source>
</evidence>
<dbReference type="InterPro" id="IPR040221">
    <property type="entry name" value="CDCA7/CDA7L"/>
</dbReference>
<evidence type="ECO:0000256" key="4">
    <source>
        <dbReference type="ARBA" id="ARBA00022499"/>
    </source>
</evidence>
<evidence type="ECO:0000313" key="13">
    <source>
        <dbReference type="Proteomes" id="UP001633002"/>
    </source>
</evidence>
<dbReference type="PANTHER" id="PTHR31169">
    <property type="entry name" value="OS05G0300700 PROTEIN"/>
    <property type="match status" value="1"/>
</dbReference>
<evidence type="ECO:0000256" key="2">
    <source>
        <dbReference type="ARBA" id="ARBA00004496"/>
    </source>
</evidence>
<evidence type="ECO:0000256" key="6">
    <source>
        <dbReference type="ARBA" id="ARBA00022843"/>
    </source>
</evidence>